<proteinExistence type="predicted"/>
<feature type="transmembrane region" description="Helical" evidence="2">
    <location>
        <begin position="202"/>
        <end position="221"/>
    </location>
</feature>
<comment type="caution">
    <text evidence="3">The sequence shown here is derived from an EMBL/GenBank/DDBJ whole genome shotgun (WGS) entry which is preliminary data.</text>
</comment>
<evidence type="ECO:0000313" key="3">
    <source>
        <dbReference type="EMBL" id="MDQ0121004.1"/>
    </source>
</evidence>
<accession>A0ABT9UR88</accession>
<feature type="transmembrane region" description="Helical" evidence="2">
    <location>
        <begin position="171"/>
        <end position="190"/>
    </location>
</feature>
<dbReference type="EMBL" id="JAUSSY010000024">
    <property type="protein sequence ID" value="MDQ0121004.1"/>
    <property type="molecule type" value="Genomic_DNA"/>
</dbReference>
<feature type="transmembrane region" description="Helical" evidence="2">
    <location>
        <begin position="108"/>
        <end position="127"/>
    </location>
</feature>
<keyword evidence="2" id="KW-0812">Transmembrane</keyword>
<dbReference type="RefSeq" id="WP_307493389.1">
    <property type="nucleotide sequence ID" value="NZ_JAUSSY010000024.1"/>
</dbReference>
<dbReference type="Pfam" id="PF10067">
    <property type="entry name" value="DUF2306"/>
    <property type="match status" value="1"/>
</dbReference>
<evidence type="ECO:0000313" key="4">
    <source>
        <dbReference type="Proteomes" id="UP001226389"/>
    </source>
</evidence>
<feature type="transmembrane region" description="Helical" evidence="2">
    <location>
        <begin position="139"/>
        <end position="159"/>
    </location>
</feature>
<sequence>MNGKQSARTASTPARSDTQGQRPTARAGLLITGLIALGLVPILANTLRRIALSLGTAGGPGTTPSQDLPVPVAVHVITATIFVILGAFQFSPGIRRRKPAWHRAAGRVVVLVGMLVALSGLWLNQFFSFPAGSGELLYVFRWLAGLGMALCILLGFAAVRRQDITRHRQWMIRAYALGLGAATQVFTLGFGEALFGKTALNAALLNGAGWIINLAVAEWAIRRRPGNQARPDTPMVAAR</sequence>
<keyword evidence="4" id="KW-1185">Reference proteome</keyword>
<reference evidence="3 4" key="1">
    <citation type="submission" date="2023-07" db="EMBL/GenBank/DDBJ databases">
        <title>Sorghum-associated microbial communities from plants grown in Nebraska, USA.</title>
        <authorList>
            <person name="Schachtman D."/>
        </authorList>
    </citation>
    <scope>NUCLEOTIDE SEQUENCE [LARGE SCALE GENOMIC DNA]</scope>
    <source>
        <strain evidence="3 4">DS994</strain>
    </source>
</reference>
<keyword evidence="2" id="KW-1133">Transmembrane helix</keyword>
<organism evidence="3 4">
    <name type="scientific">Pseudarthrobacter defluvii</name>
    <dbReference type="NCBI Taxonomy" id="410837"/>
    <lineage>
        <taxon>Bacteria</taxon>
        <taxon>Bacillati</taxon>
        <taxon>Actinomycetota</taxon>
        <taxon>Actinomycetes</taxon>
        <taxon>Micrococcales</taxon>
        <taxon>Micrococcaceae</taxon>
        <taxon>Pseudarthrobacter</taxon>
    </lineage>
</organism>
<feature type="transmembrane region" description="Helical" evidence="2">
    <location>
        <begin position="27"/>
        <end position="48"/>
    </location>
</feature>
<feature type="transmembrane region" description="Helical" evidence="2">
    <location>
        <begin position="68"/>
        <end position="88"/>
    </location>
</feature>
<gene>
    <name evidence="3" type="ORF">J2T22_004217</name>
</gene>
<evidence type="ECO:0000256" key="1">
    <source>
        <dbReference type="SAM" id="MobiDB-lite"/>
    </source>
</evidence>
<evidence type="ECO:0000256" key="2">
    <source>
        <dbReference type="SAM" id="Phobius"/>
    </source>
</evidence>
<dbReference type="Proteomes" id="UP001226389">
    <property type="component" value="Unassembled WGS sequence"/>
</dbReference>
<feature type="compositionally biased region" description="Polar residues" evidence="1">
    <location>
        <begin position="1"/>
        <end position="22"/>
    </location>
</feature>
<keyword evidence="2" id="KW-0472">Membrane</keyword>
<dbReference type="InterPro" id="IPR018750">
    <property type="entry name" value="DUF2306_membrane"/>
</dbReference>
<feature type="region of interest" description="Disordered" evidence="1">
    <location>
        <begin position="1"/>
        <end position="23"/>
    </location>
</feature>
<name>A0ABT9UR88_9MICC</name>
<protein>
    <submittedName>
        <fullName evidence="3">Membrane protein</fullName>
    </submittedName>
</protein>